<sequence length="223" mass="23120">MSTVALVGTTLAQSTSDAETYLDLTFSTPGTRDCGRGTTGEGNAVTFHVTHAPIAQTCINLNTTFSQGGNNTDGYTTGGYNCVGNTTCGLNYTLTGASGYVGNANYSQISYAQQNHSAADGGSNKAGKLFFQTYDGPGCVQAMHDDGRLRPWIRWNCNKPQGQCSTLPYGVVSFAIGPTKQMDQEGTCLVAAQYASGGVVAARTASSFAALVVAIFCGLVLGT</sequence>
<keyword evidence="2" id="KW-1185">Reference proteome</keyword>
<gene>
    <name evidence="1" type="ORF">LECACI_7A002628</name>
</gene>
<comment type="caution">
    <text evidence="1">The sequence shown here is derived from an EMBL/GenBank/DDBJ whole genome shotgun (WGS) entry which is preliminary data.</text>
</comment>
<dbReference type="AlphaFoldDB" id="A0AAI8YV84"/>
<evidence type="ECO:0000313" key="2">
    <source>
        <dbReference type="Proteomes" id="UP001296104"/>
    </source>
</evidence>
<reference evidence="1" key="1">
    <citation type="submission" date="2023-11" db="EMBL/GenBank/DDBJ databases">
        <authorList>
            <person name="Alioto T."/>
            <person name="Alioto T."/>
            <person name="Gomez Garrido J."/>
        </authorList>
    </citation>
    <scope>NUCLEOTIDE SEQUENCE</scope>
</reference>
<organism evidence="1 2">
    <name type="scientific">Lecanosticta acicola</name>
    <dbReference type="NCBI Taxonomy" id="111012"/>
    <lineage>
        <taxon>Eukaryota</taxon>
        <taxon>Fungi</taxon>
        <taxon>Dikarya</taxon>
        <taxon>Ascomycota</taxon>
        <taxon>Pezizomycotina</taxon>
        <taxon>Dothideomycetes</taxon>
        <taxon>Dothideomycetidae</taxon>
        <taxon>Mycosphaerellales</taxon>
        <taxon>Mycosphaerellaceae</taxon>
        <taxon>Lecanosticta</taxon>
    </lineage>
</organism>
<accession>A0AAI8YV84</accession>
<protein>
    <submittedName>
        <fullName evidence="1">Uncharacterized protein</fullName>
    </submittedName>
</protein>
<proteinExistence type="predicted"/>
<name>A0AAI8YV84_9PEZI</name>
<dbReference type="EMBL" id="CAVMBE010000012">
    <property type="protein sequence ID" value="CAK3911835.1"/>
    <property type="molecule type" value="Genomic_DNA"/>
</dbReference>
<dbReference type="Proteomes" id="UP001296104">
    <property type="component" value="Unassembled WGS sequence"/>
</dbReference>
<evidence type="ECO:0000313" key="1">
    <source>
        <dbReference type="EMBL" id="CAK3911835.1"/>
    </source>
</evidence>